<dbReference type="Gene3D" id="2.70.70.10">
    <property type="entry name" value="Glucose Permease (Domain IIA)"/>
    <property type="match status" value="1"/>
</dbReference>
<sequence length="580" mass="66308">MIRRHYFLVILFLTGGLHFSHAQTKEQIRAQQQALQKELSELNSNLKEVKKTQKISLAQLKLIEEKISTRQQLINNISTDIKNLDGQIAAYNGQLEKHRQELDTLKAKYAQSLVEAYKKRNNYDYINFIFSSNSFNDAFKRLQYLKSYRTYRDAQVSDIKNTQALIQGKLDEISRLKGNKNVALNTQSGQLKGLESDKLEKDEAIKLLQGREGELGEEIAAREKQRDQLRRVLNDVIRREIAEAQRQERERLAKIAAARIAEEERQARIEAQRLADAAVEKEKIAAYEKAKREREEAAARAAAAEKERKLAEERMVREKKEREERLARETKEMEERLAREKADAARKAERDRQLKRMEERNRAIDEANARDLAKKKAEEEKAKQEVARLEKERETARVAAAVPKTEEQKAEVKRRVEQEVVQESREAATNRGRTYNVLEASKENMTQSLDFEKNRGALPWPASGYVSQPFGNYTLPGSKIREYNPGIEITSNGDPGVRSVANGVVSVVVNMDDGYTVIVRHGKYFTTYNHLANVFVSKGQNVQAGTPLGAMATGIHGKHTMLFIVSDDRGNDMNPSGWLR</sequence>
<feature type="coiled-coil region" evidence="2">
    <location>
        <begin position="81"/>
        <end position="115"/>
    </location>
</feature>
<dbReference type="PANTHER" id="PTHR21666:SF289">
    <property type="entry name" value="L-ALA--D-GLU ENDOPEPTIDASE"/>
    <property type="match status" value="1"/>
</dbReference>
<evidence type="ECO:0000256" key="2">
    <source>
        <dbReference type="SAM" id="Coils"/>
    </source>
</evidence>
<evidence type="ECO:0000256" key="3">
    <source>
        <dbReference type="SAM" id="MobiDB-lite"/>
    </source>
</evidence>
<dbReference type="Proteomes" id="UP001209317">
    <property type="component" value="Unassembled WGS sequence"/>
</dbReference>
<proteinExistence type="predicted"/>
<keyword evidence="7" id="KW-1185">Reference proteome</keyword>
<dbReference type="GO" id="GO:0004222">
    <property type="term" value="F:metalloendopeptidase activity"/>
    <property type="evidence" value="ECO:0007669"/>
    <property type="project" value="TreeGrafter"/>
</dbReference>
<dbReference type="SUPFAM" id="SSF51261">
    <property type="entry name" value="Duplicated hybrid motif"/>
    <property type="match status" value="1"/>
</dbReference>
<dbReference type="InterPro" id="IPR011055">
    <property type="entry name" value="Dup_hybrid_motif"/>
</dbReference>
<evidence type="ECO:0000313" key="7">
    <source>
        <dbReference type="Proteomes" id="UP001209317"/>
    </source>
</evidence>
<feature type="domain" description="M23ase beta-sheet core" evidence="5">
    <location>
        <begin position="484"/>
        <end position="560"/>
    </location>
</feature>
<feature type="signal peptide" evidence="4">
    <location>
        <begin position="1"/>
        <end position="22"/>
    </location>
</feature>
<keyword evidence="1 4" id="KW-0732">Signal</keyword>
<reference evidence="6" key="1">
    <citation type="submission" date="2022-10" db="EMBL/GenBank/DDBJ databases">
        <authorList>
            <person name="Kim H.S."/>
            <person name="Kim J.-S."/>
            <person name="Suh M.K."/>
            <person name="Eom M.K."/>
            <person name="Lee J.-S."/>
        </authorList>
    </citation>
    <scope>NUCLEOTIDE SEQUENCE</scope>
    <source>
        <strain evidence="6">LIP-5</strain>
    </source>
</reference>
<protein>
    <submittedName>
        <fullName evidence="6">Peptidoglycan DD-metalloendopeptidase family protein</fullName>
    </submittedName>
</protein>
<organism evidence="6 7">
    <name type="scientific">Haoranjiania flava</name>
    <dbReference type="NCBI Taxonomy" id="1856322"/>
    <lineage>
        <taxon>Bacteria</taxon>
        <taxon>Pseudomonadati</taxon>
        <taxon>Bacteroidota</taxon>
        <taxon>Chitinophagia</taxon>
        <taxon>Chitinophagales</taxon>
        <taxon>Chitinophagaceae</taxon>
        <taxon>Haoranjiania</taxon>
    </lineage>
</organism>
<dbReference type="InterPro" id="IPR016047">
    <property type="entry name" value="M23ase_b-sheet_dom"/>
</dbReference>
<feature type="chain" id="PRO_5042181443" evidence="4">
    <location>
        <begin position="23"/>
        <end position="580"/>
    </location>
</feature>
<evidence type="ECO:0000256" key="1">
    <source>
        <dbReference type="ARBA" id="ARBA00022729"/>
    </source>
</evidence>
<dbReference type="EMBL" id="JAOTPL010000010">
    <property type="protein sequence ID" value="MCU7694555.1"/>
    <property type="molecule type" value="Genomic_DNA"/>
</dbReference>
<dbReference type="RefSeq" id="WP_263038040.1">
    <property type="nucleotide sequence ID" value="NZ_JAOTPL010000010.1"/>
</dbReference>
<feature type="coiled-coil region" evidence="2">
    <location>
        <begin position="21"/>
        <end position="52"/>
    </location>
</feature>
<dbReference type="Gene3D" id="6.10.250.3150">
    <property type="match status" value="1"/>
</dbReference>
<evidence type="ECO:0000256" key="4">
    <source>
        <dbReference type="SAM" id="SignalP"/>
    </source>
</evidence>
<feature type="region of interest" description="Disordered" evidence="3">
    <location>
        <begin position="318"/>
        <end position="380"/>
    </location>
</feature>
<name>A0AAE3ILW9_9BACT</name>
<dbReference type="InterPro" id="IPR050570">
    <property type="entry name" value="Cell_wall_metabolism_enzyme"/>
</dbReference>
<keyword evidence="2" id="KW-0175">Coiled coil</keyword>
<dbReference type="AlphaFoldDB" id="A0AAE3ILW9"/>
<comment type="caution">
    <text evidence="6">The sequence shown here is derived from an EMBL/GenBank/DDBJ whole genome shotgun (WGS) entry which is preliminary data.</text>
</comment>
<evidence type="ECO:0000313" key="6">
    <source>
        <dbReference type="EMBL" id="MCU7694555.1"/>
    </source>
</evidence>
<dbReference type="Pfam" id="PF01551">
    <property type="entry name" value="Peptidase_M23"/>
    <property type="match status" value="1"/>
</dbReference>
<gene>
    <name evidence="6" type="ORF">OD355_08510</name>
</gene>
<accession>A0AAE3ILW9</accession>
<dbReference type="PANTHER" id="PTHR21666">
    <property type="entry name" value="PEPTIDASE-RELATED"/>
    <property type="match status" value="1"/>
</dbReference>
<evidence type="ECO:0000259" key="5">
    <source>
        <dbReference type="Pfam" id="PF01551"/>
    </source>
</evidence>
<dbReference type="CDD" id="cd12797">
    <property type="entry name" value="M23_peptidase"/>
    <property type="match status" value="1"/>
</dbReference>